<accession>A0A913YJZ6</accession>
<dbReference type="EnsemblMetazoa" id="XM_028658855.1">
    <property type="protein sequence ID" value="XP_028514656.1"/>
    <property type="gene ID" value="LOC110238319"/>
</dbReference>
<sequence length="173" mass="20129">MDNYKLLQDRTKTNFFSQMRQKLFICNPVKYSNRTKLDNDLRILAAACSHRPPPASVDLEQMIESYQMKSRAVFDQSSRSDDSMFNYHPTLPNYNQMENCNFPVTIHKPRSPFTINNASPLHNIQPPHGTNRFVAPSPPPRMYVRYPSPSVRRQPYKSPTSPQTYGYQSPTWL</sequence>
<dbReference type="OrthoDB" id="10330337at2759"/>
<evidence type="ECO:0000313" key="2">
    <source>
        <dbReference type="EnsemblMetazoa" id="XP_028514656.1"/>
    </source>
</evidence>
<evidence type="ECO:0000256" key="1">
    <source>
        <dbReference type="SAM" id="MobiDB-lite"/>
    </source>
</evidence>
<evidence type="ECO:0000313" key="3">
    <source>
        <dbReference type="Proteomes" id="UP000887567"/>
    </source>
</evidence>
<organism evidence="2 3">
    <name type="scientific">Exaiptasia diaphana</name>
    <name type="common">Tropical sea anemone</name>
    <name type="synonym">Aiptasia pulchella</name>
    <dbReference type="NCBI Taxonomy" id="2652724"/>
    <lineage>
        <taxon>Eukaryota</taxon>
        <taxon>Metazoa</taxon>
        <taxon>Cnidaria</taxon>
        <taxon>Anthozoa</taxon>
        <taxon>Hexacorallia</taxon>
        <taxon>Actiniaria</taxon>
        <taxon>Aiptasiidae</taxon>
        <taxon>Exaiptasia</taxon>
    </lineage>
</organism>
<dbReference type="AlphaFoldDB" id="A0A913YJZ6"/>
<dbReference type="Proteomes" id="UP000887567">
    <property type="component" value="Unplaced"/>
</dbReference>
<protein>
    <submittedName>
        <fullName evidence="2">Uncharacterized protein</fullName>
    </submittedName>
</protein>
<dbReference type="KEGG" id="epa:110238319"/>
<feature type="compositionally biased region" description="Polar residues" evidence="1">
    <location>
        <begin position="157"/>
        <end position="173"/>
    </location>
</feature>
<name>A0A913YJZ6_EXADI</name>
<reference evidence="2" key="1">
    <citation type="submission" date="2022-11" db="UniProtKB">
        <authorList>
            <consortium name="EnsemblMetazoa"/>
        </authorList>
    </citation>
    <scope>IDENTIFICATION</scope>
</reference>
<dbReference type="RefSeq" id="XP_028514656.1">
    <property type="nucleotide sequence ID" value="XM_028658855.1"/>
</dbReference>
<proteinExistence type="predicted"/>
<keyword evidence="3" id="KW-1185">Reference proteome</keyword>
<dbReference type="GeneID" id="110238319"/>
<feature type="region of interest" description="Disordered" evidence="1">
    <location>
        <begin position="116"/>
        <end position="173"/>
    </location>
</feature>